<proteinExistence type="predicted"/>
<protein>
    <submittedName>
        <fullName evidence="9 10">Uncharacterized protein</fullName>
    </submittedName>
</protein>
<reference evidence="10" key="4">
    <citation type="journal article" date="2015" name="G3 (Bethesda)">
        <title>Genome sequences of three phytopathogenic species of the Magnaporthaceae family of fungi.</title>
        <authorList>
            <person name="Okagaki L.H."/>
            <person name="Nunes C.C."/>
            <person name="Sailsbery J."/>
            <person name="Clay B."/>
            <person name="Brown D."/>
            <person name="John T."/>
            <person name="Oh Y."/>
            <person name="Young N."/>
            <person name="Fitzgerald M."/>
            <person name="Haas B.J."/>
            <person name="Zeng Q."/>
            <person name="Young S."/>
            <person name="Adiconis X."/>
            <person name="Fan L."/>
            <person name="Levin J.Z."/>
            <person name="Mitchell T.K."/>
            <person name="Okubara P.A."/>
            <person name="Farman M.L."/>
            <person name="Kohn L.M."/>
            <person name="Birren B."/>
            <person name="Ma L.-J."/>
            <person name="Dean R.A."/>
        </authorList>
    </citation>
    <scope>NUCLEOTIDE SEQUENCE</scope>
    <source>
        <strain evidence="10">R3-111a-1</strain>
    </source>
</reference>
<dbReference type="EnsemblFungi" id="EJT72302">
    <property type="protein sequence ID" value="EJT72302"/>
    <property type="gene ID" value="GGTG_09168"/>
</dbReference>
<dbReference type="Pfam" id="PF17109">
    <property type="entry name" value="Goodbye"/>
    <property type="match status" value="1"/>
</dbReference>
<feature type="compositionally biased region" description="Basic and acidic residues" evidence="6">
    <location>
        <begin position="1387"/>
        <end position="1404"/>
    </location>
</feature>
<dbReference type="GeneID" id="20349626"/>
<evidence type="ECO:0000256" key="2">
    <source>
        <dbReference type="ARBA" id="ARBA00022737"/>
    </source>
</evidence>
<feature type="compositionally biased region" description="Basic and acidic residues" evidence="6">
    <location>
        <begin position="708"/>
        <end position="723"/>
    </location>
</feature>
<sequence length="1580" mass="176180">MALSSYDGGQPTDLAALWDQALTSYSERTSVDIRKAMQPQKSINSIMMDQQQLLQAFSGFRHNKGKTDKLRTVVARNADVIQSVAALVANAASGAFPPAATVLTAFTYVLNASKHVSDDYNAILGFFDLMNSFLERLSLLEGKLPRLPAFQKFVVHVFSSMLHVSGIARGYCLKGRFMKWAKALVEGSDEELQGALDSLNENLRRLESAMLMQTLRTAIETHDEARATKDGVSALTGHVRELQGSLDKNTAMTEQTLVYGERAMNAALETGAGIKDLLVSSHEGAAMGQTLLRQQAQIRLSLERMQGGRKVWALRAGGVAKTPNLEQLRAYLPNAGEGAMRARLDELELANPRMFQWVETEPLFEEFAEERSRSLWLSGKSGMGKSTVCFKMLQLLRDRVVEEQNAYVVAYFFEETSAGVVPNDWESDINKMIHWVGIKVAEQDTHYRDELLTALRRGVWPIADDYYWQNVIQDRFSKSASRRLVLILDGVDLLKESDRMALLNLLQLVESEGLRVQFVLAGDSKMEPALERLGERKIALTKEKLASDFRKLAIFRSKELPRLRGLRVSFRKIMVRKVAHMADNFLYIEHTMRRFNSLRREALILKELEHLPESIMQLYETLINECKRGRTPDELEVLRSLFAWLAYANSEVTIAEASKIIAIVAQENSISIEEELDGRSSRLLRISRSQDDNDTKVQDSDVSDSDNSDSKPDDHGAGDDRGADNILGFQERSLRAFFRQAGENDQGLKCSPSEAHAIILRISIAILRTSCEEKLYSEELARYSAANWSSHFLAIDRESISDALAAEVLESIHSLLSNKNSALRQIEFSLPPSATVLDGEEQVPGGESSTVIHCLQAWARRALKLPPGVLPYGLADWYRPLAAEPARAFITLARSHINNWFSAEGTIDAYSSFHAAQNALRAGSHLPELRQNPGLSQYFERHPEEDEADVESFEVVANAFWDIVKTSASHRGIARAMKMVELWEPAIAQLDTSLSLVEEGANKEGERYDVMSSKGDAILELAQSLAVSDPDRAKELMGQAVEILAEALRIRDAQIAQNPDVIKTKEGTFAAVWLWSVLSNHALACAGIGDFDASLASIKRFVDYKEWRIPMGFLEKIIRSMVNGDKASLVIVLLKSVSPGDRLALFQSSNLNSPMFRAVKKEGECEAMLELLDSASQYAAERKAYHSRAQLLDLAAQFAWSVMGRDEDAKDRLRTLLAEPQIPSTYMGEAAELLSQLLYEQFRRSPAPNTKNSALEELRGVRGRLEADIADFNPARSDTVVPLALMLRKLGPALDYADTLQAAFSLCIEGLKDDTGANDFQSLRLLAKVLMCVDGLERDAQIAYTAQQYILDDDVFRRDEAESRESDEGADLAAGQQPEGATDGEESEKTLNEEEKGREEKEPGQEQNITTPGPEDEKPQQGAQKKDNEAPAAPSATDKATEPPPPTLEDEIHEGLLPDTMREIYICDMCHQGIWEWGEGASYYCVQCTQVDLCAACMASKLARERGEPDPSPSPSGIDWRVICPEGHRHVKGPVEGWRGVRNGRMRIGDEETPVKQWIADLEARWAAYWKRYWSESLGD</sequence>
<dbReference type="HOGENOM" id="CLU_002382_0_0_1"/>
<dbReference type="OrthoDB" id="448455at2759"/>
<evidence type="ECO:0000313" key="9">
    <source>
        <dbReference type="EMBL" id="EJT72302.1"/>
    </source>
</evidence>
<reference evidence="9" key="3">
    <citation type="submission" date="2010-09" db="EMBL/GenBank/DDBJ databases">
        <title>Annotation of Gaeumannomyces graminis var. tritici R3-111a-1.</title>
        <authorList>
            <consortium name="The Broad Institute Genome Sequencing Platform"/>
            <person name="Ma L.-J."/>
            <person name="Dead R."/>
            <person name="Young S.K."/>
            <person name="Zeng Q."/>
            <person name="Gargeya S."/>
            <person name="Fitzgerald M."/>
            <person name="Haas B."/>
            <person name="Abouelleil A."/>
            <person name="Alvarado L."/>
            <person name="Arachchi H.M."/>
            <person name="Berlin A."/>
            <person name="Brown A."/>
            <person name="Chapman S.B."/>
            <person name="Chen Z."/>
            <person name="Dunbar C."/>
            <person name="Freedman E."/>
            <person name="Gearin G."/>
            <person name="Gellesch M."/>
            <person name="Goldberg J."/>
            <person name="Griggs A."/>
            <person name="Gujja S."/>
            <person name="Heiman D."/>
            <person name="Howarth C."/>
            <person name="Larson L."/>
            <person name="Lui A."/>
            <person name="MacDonald P.J.P."/>
            <person name="Mehta T."/>
            <person name="Montmayeur A."/>
            <person name="Murphy C."/>
            <person name="Neiman D."/>
            <person name="Pearson M."/>
            <person name="Priest M."/>
            <person name="Roberts A."/>
            <person name="Saif S."/>
            <person name="Shea T."/>
            <person name="Shenoy N."/>
            <person name="Sisk P."/>
            <person name="Stolte C."/>
            <person name="Sykes S."/>
            <person name="Yandava C."/>
            <person name="Wortman J."/>
            <person name="Nusbaum C."/>
            <person name="Birren B."/>
        </authorList>
    </citation>
    <scope>NUCLEOTIDE SEQUENCE</scope>
    <source>
        <strain evidence="9">R3-111a-1</strain>
    </source>
</reference>
<feature type="compositionally biased region" description="Basic and acidic residues" evidence="6">
    <location>
        <begin position="1415"/>
        <end position="1429"/>
    </location>
</feature>
<dbReference type="InterPro" id="IPR043145">
    <property type="entry name" value="Znf_ZZ_sf"/>
</dbReference>
<dbReference type="Gene3D" id="3.30.60.90">
    <property type="match status" value="1"/>
</dbReference>
<dbReference type="PANTHER" id="PTHR10039:SF17">
    <property type="entry name" value="FUNGAL STAND N-TERMINAL GOODBYE DOMAIN-CONTAINING PROTEIN-RELATED"/>
    <property type="match status" value="1"/>
</dbReference>
<reference evidence="11" key="1">
    <citation type="submission" date="2010-07" db="EMBL/GenBank/DDBJ databases">
        <title>The genome sequence of Gaeumannomyces graminis var. tritici strain R3-111a-1.</title>
        <authorList>
            <consortium name="The Broad Institute Genome Sequencing Platform"/>
            <person name="Ma L.-J."/>
            <person name="Dead R."/>
            <person name="Young S."/>
            <person name="Zeng Q."/>
            <person name="Koehrsen M."/>
            <person name="Alvarado L."/>
            <person name="Berlin A."/>
            <person name="Chapman S.B."/>
            <person name="Chen Z."/>
            <person name="Freedman E."/>
            <person name="Gellesch M."/>
            <person name="Goldberg J."/>
            <person name="Griggs A."/>
            <person name="Gujja S."/>
            <person name="Heilman E.R."/>
            <person name="Heiman D."/>
            <person name="Hepburn T."/>
            <person name="Howarth C."/>
            <person name="Jen D."/>
            <person name="Larson L."/>
            <person name="Mehta T."/>
            <person name="Neiman D."/>
            <person name="Pearson M."/>
            <person name="Roberts A."/>
            <person name="Saif S."/>
            <person name="Shea T."/>
            <person name="Shenoy N."/>
            <person name="Sisk P."/>
            <person name="Stolte C."/>
            <person name="Sykes S."/>
            <person name="Walk T."/>
            <person name="White J."/>
            <person name="Yandava C."/>
            <person name="Haas B."/>
            <person name="Nusbaum C."/>
            <person name="Birren B."/>
        </authorList>
    </citation>
    <scope>NUCLEOTIDE SEQUENCE [LARGE SCALE GENOMIC DNA]</scope>
    <source>
        <strain evidence="11">R3-111a-1</strain>
    </source>
</reference>
<dbReference type="Gene3D" id="3.40.50.300">
    <property type="entry name" value="P-loop containing nucleotide triphosphate hydrolases"/>
    <property type="match status" value="1"/>
</dbReference>
<dbReference type="Pfam" id="PF24883">
    <property type="entry name" value="NPHP3_N"/>
    <property type="match status" value="1"/>
</dbReference>
<feature type="compositionally biased region" description="Basic and acidic residues" evidence="6">
    <location>
        <begin position="688"/>
        <end position="699"/>
    </location>
</feature>
<accession>J3P6M6</accession>
<feature type="domain" description="Fungal STAND N-terminal Goodbye" evidence="7">
    <location>
        <begin position="18"/>
        <end position="138"/>
    </location>
</feature>
<feature type="region of interest" description="Disordered" evidence="6">
    <location>
        <begin position="1359"/>
        <end position="1452"/>
    </location>
</feature>
<dbReference type="InterPro" id="IPR031350">
    <property type="entry name" value="Goodbye_dom"/>
</dbReference>
<dbReference type="RefSeq" id="XP_009225276.1">
    <property type="nucleotide sequence ID" value="XM_009227012.1"/>
</dbReference>
<dbReference type="Proteomes" id="UP000006039">
    <property type="component" value="Unassembled WGS sequence"/>
</dbReference>
<evidence type="ECO:0000256" key="3">
    <source>
        <dbReference type="ARBA" id="ARBA00022771"/>
    </source>
</evidence>
<dbReference type="SUPFAM" id="SSF52540">
    <property type="entry name" value="P-loop containing nucleoside triphosphate hydrolases"/>
    <property type="match status" value="1"/>
</dbReference>
<dbReference type="InterPro" id="IPR027417">
    <property type="entry name" value="P-loop_NTPase"/>
</dbReference>
<gene>
    <name evidence="10" type="primary">20349626</name>
    <name evidence="9" type="ORF">GGTG_09168</name>
</gene>
<dbReference type="eggNOG" id="ENOG502SM5F">
    <property type="taxonomic scope" value="Eukaryota"/>
</dbReference>
<organism evidence="9">
    <name type="scientific">Gaeumannomyces tritici (strain R3-111a-1)</name>
    <name type="common">Wheat and barley take-all root rot fungus</name>
    <name type="synonym">Gaeumannomyces graminis var. tritici</name>
    <dbReference type="NCBI Taxonomy" id="644352"/>
    <lineage>
        <taxon>Eukaryota</taxon>
        <taxon>Fungi</taxon>
        <taxon>Dikarya</taxon>
        <taxon>Ascomycota</taxon>
        <taxon>Pezizomycotina</taxon>
        <taxon>Sordariomycetes</taxon>
        <taxon>Sordariomycetidae</taxon>
        <taxon>Magnaporthales</taxon>
        <taxon>Magnaporthaceae</taxon>
        <taxon>Gaeumannomyces</taxon>
    </lineage>
</organism>
<evidence type="ECO:0000313" key="11">
    <source>
        <dbReference type="Proteomes" id="UP000006039"/>
    </source>
</evidence>
<keyword evidence="5" id="KW-0175">Coiled coil</keyword>
<keyword evidence="3" id="KW-0863">Zinc-finger</keyword>
<dbReference type="InterPro" id="IPR056884">
    <property type="entry name" value="NPHP3-like_N"/>
</dbReference>
<keyword evidence="11" id="KW-1185">Reference proteome</keyword>
<evidence type="ECO:0000256" key="4">
    <source>
        <dbReference type="ARBA" id="ARBA00022833"/>
    </source>
</evidence>
<keyword evidence="2" id="KW-0677">Repeat</keyword>
<evidence type="ECO:0000259" key="7">
    <source>
        <dbReference type="Pfam" id="PF17109"/>
    </source>
</evidence>
<evidence type="ECO:0000256" key="6">
    <source>
        <dbReference type="SAM" id="MobiDB-lite"/>
    </source>
</evidence>
<dbReference type="EMBL" id="GL385399">
    <property type="protein sequence ID" value="EJT72302.1"/>
    <property type="molecule type" value="Genomic_DNA"/>
</dbReference>
<keyword evidence="4" id="KW-0862">Zinc</keyword>
<evidence type="ECO:0000256" key="5">
    <source>
        <dbReference type="SAM" id="Coils"/>
    </source>
</evidence>
<evidence type="ECO:0000256" key="1">
    <source>
        <dbReference type="ARBA" id="ARBA00022723"/>
    </source>
</evidence>
<evidence type="ECO:0000259" key="8">
    <source>
        <dbReference type="Pfam" id="PF24883"/>
    </source>
</evidence>
<feature type="region of interest" description="Disordered" evidence="6">
    <location>
        <begin position="687"/>
        <end position="724"/>
    </location>
</feature>
<keyword evidence="1" id="KW-0479">Metal-binding</keyword>
<dbReference type="GO" id="GO:0008270">
    <property type="term" value="F:zinc ion binding"/>
    <property type="evidence" value="ECO:0007669"/>
    <property type="project" value="UniProtKB-KW"/>
</dbReference>
<feature type="domain" description="Nephrocystin 3-like N-terminal" evidence="8">
    <location>
        <begin position="355"/>
        <end position="519"/>
    </location>
</feature>
<name>J3P6M6_GAET3</name>
<evidence type="ECO:0000313" key="10">
    <source>
        <dbReference type="EnsemblFungi" id="EJT72302"/>
    </source>
</evidence>
<dbReference type="PANTHER" id="PTHR10039">
    <property type="entry name" value="AMELOGENIN"/>
    <property type="match status" value="1"/>
</dbReference>
<feature type="coiled-coil region" evidence="5">
    <location>
        <begin position="189"/>
        <end position="216"/>
    </location>
</feature>
<dbReference type="VEuPathDB" id="FungiDB:GGTG_09168"/>
<reference evidence="9" key="2">
    <citation type="submission" date="2010-07" db="EMBL/GenBank/DDBJ databases">
        <authorList>
            <consortium name="The Broad Institute Genome Sequencing Platform"/>
            <consortium name="Broad Institute Genome Sequencing Center for Infectious Disease"/>
            <person name="Ma L.-J."/>
            <person name="Dead R."/>
            <person name="Young S."/>
            <person name="Zeng Q."/>
            <person name="Koehrsen M."/>
            <person name="Alvarado L."/>
            <person name="Berlin A."/>
            <person name="Chapman S.B."/>
            <person name="Chen Z."/>
            <person name="Freedman E."/>
            <person name="Gellesch M."/>
            <person name="Goldberg J."/>
            <person name="Griggs A."/>
            <person name="Gujja S."/>
            <person name="Heilman E.R."/>
            <person name="Heiman D."/>
            <person name="Hepburn T."/>
            <person name="Howarth C."/>
            <person name="Jen D."/>
            <person name="Larson L."/>
            <person name="Mehta T."/>
            <person name="Neiman D."/>
            <person name="Pearson M."/>
            <person name="Roberts A."/>
            <person name="Saif S."/>
            <person name="Shea T."/>
            <person name="Shenoy N."/>
            <person name="Sisk P."/>
            <person name="Stolte C."/>
            <person name="Sykes S."/>
            <person name="Walk T."/>
            <person name="White J."/>
            <person name="Yandava C."/>
            <person name="Haas B."/>
            <person name="Nusbaum C."/>
            <person name="Birren B."/>
        </authorList>
    </citation>
    <scope>NUCLEOTIDE SEQUENCE</scope>
    <source>
        <strain evidence="9">R3-111a-1</strain>
    </source>
</reference>
<reference evidence="10" key="5">
    <citation type="submission" date="2018-04" db="UniProtKB">
        <authorList>
            <consortium name="EnsemblFungi"/>
        </authorList>
    </citation>
    <scope>IDENTIFICATION</scope>
    <source>
        <strain evidence="10">R3-111a-1</strain>
    </source>
</reference>